<evidence type="ECO:0000313" key="2">
    <source>
        <dbReference type="Proteomes" id="UP001172680"/>
    </source>
</evidence>
<proteinExistence type="predicted"/>
<organism evidence="1 2">
    <name type="scientific">Coniosporium tulheliwenetii</name>
    <dbReference type="NCBI Taxonomy" id="3383036"/>
    <lineage>
        <taxon>Eukaryota</taxon>
        <taxon>Fungi</taxon>
        <taxon>Dikarya</taxon>
        <taxon>Ascomycota</taxon>
        <taxon>Pezizomycotina</taxon>
        <taxon>Dothideomycetes</taxon>
        <taxon>Dothideomycetes incertae sedis</taxon>
        <taxon>Coniosporium</taxon>
    </lineage>
</organism>
<reference evidence="1" key="1">
    <citation type="submission" date="2022-10" db="EMBL/GenBank/DDBJ databases">
        <title>Culturing micro-colonial fungi from biological soil crusts in the Mojave desert and describing Neophaeococcomyces mojavensis, and introducing the new genera and species Taxawa tesnikishii.</title>
        <authorList>
            <person name="Kurbessoian T."/>
            <person name="Stajich J.E."/>
        </authorList>
    </citation>
    <scope>NUCLEOTIDE SEQUENCE</scope>
    <source>
        <strain evidence="1">JES_115</strain>
    </source>
</reference>
<dbReference type="EMBL" id="JAPDRP010000027">
    <property type="protein sequence ID" value="KAJ9635535.1"/>
    <property type="molecule type" value="Genomic_DNA"/>
</dbReference>
<keyword evidence="2" id="KW-1185">Reference proteome</keyword>
<name>A0ACC2YJX4_9PEZI</name>
<protein>
    <submittedName>
        <fullName evidence="1">Uncharacterized protein</fullName>
    </submittedName>
</protein>
<dbReference type="Proteomes" id="UP001172680">
    <property type="component" value="Unassembled WGS sequence"/>
</dbReference>
<gene>
    <name evidence="1" type="ORF">H2199_008538</name>
</gene>
<comment type="caution">
    <text evidence="1">The sequence shown here is derived from an EMBL/GenBank/DDBJ whole genome shotgun (WGS) entry which is preliminary data.</text>
</comment>
<evidence type="ECO:0000313" key="1">
    <source>
        <dbReference type="EMBL" id="KAJ9635535.1"/>
    </source>
</evidence>
<accession>A0ACC2YJX4</accession>
<sequence>MAKICQNELNPNLAWIYLGMAVRTSLSAGINRNTSIRHGVQAQDMDALQESKTWWGLYSLEIELSFALGRPDTLGIDDFHNRPMPAIDDSEVAIITSMIELARIMRTISVSIYLPRLSLAEKLTRASGIEASMDAWVVRLPKIIRPTLTPDVHNAGGSLRDPAWAPKLLPSRALSIPLKEAVTKCVSAAVNTIETIHETCRVHMFFRTWFYNATYLTFAGSILLFRAAQPAHLTDEHTDYLPVIEKSLDLLDAMDESVVASKTADVLRHMITQLRGRRHCDDRGNDDPASFATQAQNNSAGVAASQAVDSAVVPEGVDVFSLGSDFWDGGMWNWGGYDLDLGWEFESEFTMI</sequence>